<evidence type="ECO:0000256" key="2">
    <source>
        <dbReference type="SAM" id="MobiDB-lite"/>
    </source>
</evidence>
<evidence type="ECO:0000313" key="3">
    <source>
        <dbReference type="EMBL" id="MCI3271437.1"/>
    </source>
</evidence>
<dbReference type="Proteomes" id="UP001165269">
    <property type="component" value="Unassembled WGS sequence"/>
</dbReference>
<feature type="region of interest" description="Disordered" evidence="2">
    <location>
        <begin position="56"/>
        <end position="77"/>
    </location>
</feature>
<dbReference type="RefSeq" id="WP_242764012.1">
    <property type="nucleotide sequence ID" value="NZ_JALDAY010000003.1"/>
</dbReference>
<name>A0ABS9Y2L2_9ACTN</name>
<evidence type="ECO:0000256" key="1">
    <source>
        <dbReference type="SAM" id="Coils"/>
    </source>
</evidence>
<dbReference type="EMBL" id="JALDAY010000003">
    <property type="protein sequence ID" value="MCI3271437.1"/>
    <property type="molecule type" value="Genomic_DNA"/>
</dbReference>
<reference evidence="3" key="1">
    <citation type="submission" date="2022-03" db="EMBL/GenBank/DDBJ databases">
        <title>Streptomyces 7R015 and 7R016 isolated from Barleria lupulina in Thailand.</title>
        <authorList>
            <person name="Kanchanasin P."/>
            <person name="Phongsopitanun W."/>
            <person name="Tanasupawat S."/>
        </authorList>
    </citation>
    <scope>NUCLEOTIDE SEQUENCE</scope>
    <source>
        <strain evidence="3">7R015</strain>
    </source>
</reference>
<organism evidence="3 4">
    <name type="scientific">Streptomyces cylindrosporus</name>
    <dbReference type="NCBI Taxonomy" id="2927583"/>
    <lineage>
        <taxon>Bacteria</taxon>
        <taxon>Bacillati</taxon>
        <taxon>Actinomycetota</taxon>
        <taxon>Actinomycetes</taxon>
        <taxon>Kitasatosporales</taxon>
        <taxon>Streptomycetaceae</taxon>
        <taxon>Streptomyces</taxon>
    </lineage>
</organism>
<keyword evidence="4" id="KW-1185">Reference proteome</keyword>
<gene>
    <name evidence="3" type="ORF">MQP27_09970</name>
</gene>
<protein>
    <submittedName>
        <fullName evidence="3">Uncharacterized protein</fullName>
    </submittedName>
</protein>
<evidence type="ECO:0000313" key="4">
    <source>
        <dbReference type="Proteomes" id="UP001165269"/>
    </source>
</evidence>
<keyword evidence="1" id="KW-0175">Coiled coil</keyword>
<feature type="coiled-coil region" evidence="1">
    <location>
        <begin position="111"/>
        <end position="159"/>
    </location>
</feature>
<comment type="caution">
    <text evidence="3">The sequence shown here is derived from an EMBL/GenBank/DDBJ whole genome shotgun (WGS) entry which is preliminary data.</text>
</comment>
<feature type="compositionally biased region" description="Basic and acidic residues" evidence="2">
    <location>
        <begin position="243"/>
        <end position="267"/>
    </location>
</feature>
<accession>A0ABS9Y2L2</accession>
<proteinExistence type="predicted"/>
<feature type="region of interest" description="Disordered" evidence="2">
    <location>
        <begin position="240"/>
        <end position="267"/>
    </location>
</feature>
<sequence length="267" mass="29226">MTISPLALKAKKVIEAAWLHGPSYDLASQAAFALESAQLLQSPETAAEHAQLLARLTDADRAPSGPKSTPETRLEQYADRPQRGFNCGTEQALYEIAIGLRSVLYDTRLRRDDARAGREDAEQEAERLRASLREACDQIAALESDLGGATARVAELEQQLSVRDRPVDEDPIAFALTNRAVVPAGFCRNESPYGRRCDLTAGHDGDHAMADGAGGHFGWPASDEDATPQVRKLRELLAGQRAAVEDQHDSPLHHDYRIGRDMPEVRP</sequence>